<dbReference type="Gene3D" id="1.10.225.10">
    <property type="entry name" value="Saposin-like"/>
    <property type="match status" value="1"/>
</dbReference>
<feature type="signal peptide" evidence="8">
    <location>
        <begin position="1"/>
        <end position="22"/>
    </location>
</feature>
<dbReference type="EMBL" id="JAIWYP010000001">
    <property type="protein sequence ID" value="KAH3880548.1"/>
    <property type="molecule type" value="Genomic_DNA"/>
</dbReference>
<evidence type="ECO:0000313" key="12">
    <source>
        <dbReference type="Proteomes" id="UP000828390"/>
    </source>
</evidence>
<evidence type="ECO:0000256" key="3">
    <source>
        <dbReference type="ARBA" id="ARBA00014267"/>
    </source>
</evidence>
<comment type="similarity">
    <text evidence="2">Belongs to the ARMET family.</text>
</comment>
<keyword evidence="12" id="KW-1185">Reference proteome</keyword>
<dbReference type="Gene3D" id="1.10.720.30">
    <property type="entry name" value="SAP domain"/>
    <property type="match status" value="1"/>
</dbReference>
<dbReference type="GO" id="GO:0005783">
    <property type="term" value="C:endoplasmic reticulum"/>
    <property type="evidence" value="ECO:0007669"/>
    <property type="project" value="TreeGrafter"/>
</dbReference>
<dbReference type="GO" id="GO:0031175">
    <property type="term" value="P:neuron projection development"/>
    <property type="evidence" value="ECO:0007669"/>
    <property type="project" value="TreeGrafter"/>
</dbReference>
<evidence type="ECO:0000256" key="2">
    <source>
        <dbReference type="ARBA" id="ARBA00005617"/>
    </source>
</evidence>
<evidence type="ECO:0000256" key="5">
    <source>
        <dbReference type="ARBA" id="ARBA00022729"/>
    </source>
</evidence>
<proteinExistence type="inferred from homology"/>
<sequence>MSKTLRLVACVAFCAFFLRTEGKKPLQEEDCEVCVNVLRNFEKKYPDIKDKDTDTIEATFQKFCKNLKEKDERFCYYIGGAATSATNILKMMSRPFKNHLPMVKICEKLQDADPQICDLKYEKKVDLGEINFKKLKVKDLKKILSDWNEDAACKGCSEKSEFERAVKQLMPKHAPEAYQKLKDREEL</sequence>
<reference evidence="11" key="2">
    <citation type="submission" date="2020-11" db="EMBL/GenBank/DDBJ databases">
        <authorList>
            <person name="McCartney M.A."/>
            <person name="Auch B."/>
            <person name="Kono T."/>
            <person name="Mallez S."/>
            <person name="Becker A."/>
            <person name="Gohl D.M."/>
            <person name="Silverstein K.A.T."/>
            <person name="Koren S."/>
            <person name="Bechman K.B."/>
            <person name="Herman A."/>
            <person name="Abrahante J.E."/>
            <person name="Garbe J."/>
        </authorList>
    </citation>
    <scope>NUCLEOTIDE SEQUENCE</scope>
    <source>
        <strain evidence="11">Duluth1</strain>
        <tissue evidence="11">Whole animal</tissue>
    </source>
</reference>
<dbReference type="Pfam" id="PF20145">
    <property type="entry name" value="ARMET_N"/>
    <property type="match status" value="1"/>
</dbReference>
<dbReference type="PANTHER" id="PTHR12990:SF5">
    <property type="entry name" value="MESENCEPHALIC ASTROCYTE-DERIVED NEUROTROPHIC FACTOR HOMOLOG"/>
    <property type="match status" value="1"/>
</dbReference>
<dbReference type="GO" id="GO:0071542">
    <property type="term" value="P:dopaminergic neuron differentiation"/>
    <property type="evidence" value="ECO:0007669"/>
    <property type="project" value="TreeGrafter"/>
</dbReference>
<evidence type="ECO:0000259" key="10">
    <source>
        <dbReference type="Pfam" id="PF20145"/>
    </source>
</evidence>
<dbReference type="AlphaFoldDB" id="A0A9D4MNK8"/>
<gene>
    <name evidence="11" type="ORF">DPMN_004464</name>
</gene>
<keyword evidence="5 8" id="KW-0732">Signal</keyword>
<evidence type="ECO:0000259" key="9">
    <source>
        <dbReference type="Pfam" id="PF10208"/>
    </source>
</evidence>
<feature type="chain" id="PRO_5039482729" description="Mesencephalic astrocyte-derived neurotrophic factor homolog" evidence="8">
    <location>
        <begin position="23"/>
        <end position="187"/>
    </location>
</feature>
<evidence type="ECO:0000256" key="6">
    <source>
        <dbReference type="ARBA" id="ARBA00023157"/>
    </source>
</evidence>
<dbReference type="InterPro" id="IPR045332">
    <property type="entry name" value="ARMET_N"/>
</dbReference>
<protein>
    <recommendedName>
        <fullName evidence="3">Mesencephalic astrocyte-derived neurotrophic factor homolog</fullName>
    </recommendedName>
    <alternativeName>
        <fullName evidence="7">MANF/CDNF-like protein</fullName>
    </alternativeName>
</protein>
<dbReference type="OrthoDB" id="5597848at2759"/>
<accession>A0A9D4MNK8</accession>
<dbReference type="InterPro" id="IPR036361">
    <property type="entry name" value="SAP_dom_sf"/>
</dbReference>
<evidence type="ECO:0000256" key="8">
    <source>
        <dbReference type="SAM" id="SignalP"/>
    </source>
</evidence>
<feature type="domain" description="ARMET N-terminal" evidence="10">
    <location>
        <begin position="30"/>
        <end position="125"/>
    </location>
</feature>
<comment type="caution">
    <text evidence="11">The sequence shown here is derived from an EMBL/GenBank/DDBJ whole genome shotgun (WGS) entry which is preliminary data.</text>
</comment>
<dbReference type="InterPro" id="IPR045333">
    <property type="entry name" value="ARMET-like"/>
</dbReference>
<dbReference type="InterPro" id="IPR019345">
    <property type="entry name" value="ARMET_C"/>
</dbReference>
<keyword evidence="4" id="KW-0964">Secreted</keyword>
<dbReference type="PANTHER" id="PTHR12990">
    <property type="entry name" value="ARMET-LIKE PROTEIN"/>
    <property type="match status" value="1"/>
</dbReference>
<dbReference type="GO" id="GO:0005615">
    <property type="term" value="C:extracellular space"/>
    <property type="evidence" value="ECO:0007669"/>
    <property type="project" value="TreeGrafter"/>
</dbReference>
<comment type="subcellular location">
    <subcellularLocation>
        <location evidence="1">Secreted</location>
    </subcellularLocation>
</comment>
<reference evidence="11" key="1">
    <citation type="journal article" date="2019" name="bioRxiv">
        <title>The Genome of the Zebra Mussel, Dreissena polymorpha: A Resource for Invasive Species Research.</title>
        <authorList>
            <person name="McCartney M.A."/>
            <person name="Auch B."/>
            <person name="Kono T."/>
            <person name="Mallez S."/>
            <person name="Zhang Y."/>
            <person name="Obille A."/>
            <person name="Becker A."/>
            <person name="Abrahante J.E."/>
            <person name="Garbe J."/>
            <person name="Badalamenti J.P."/>
            <person name="Herman A."/>
            <person name="Mangelson H."/>
            <person name="Liachko I."/>
            <person name="Sullivan S."/>
            <person name="Sone E.D."/>
            <person name="Koren S."/>
            <person name="Silverstein K.A.T."/>
            <person name="Beckman K.B."/>
            <person name="Gohl D.M."/>
        </authorList>
    </citation>
    <scope>NUCLEOTIDE SEQUENCE</scope>
    <source>
        <strain evidence="11">Duluth1</strain>
        <tissue evidence="11">Whole animal</tissue>
    </source>
</reference>
<evidence type="ECO:0000256" key="4">
    <source>
        <dbReference type="ARBA" id="ARBA00022525"/>
    </source>
</evidence>
<keyword evidence="6" id="KW-1015">Disulfide bond</keyword>
<organism evidence="11 12">
    <name type="scientific">Dreissena polymorpha</name>
    <name type="common">Zebra mussel</name>
    <name type="synonym">Mytilus polymorpha</name>
    <dbReference type="NCBI Taxonomy" id="45954"/>
    <lineage>
        <taxon>Eukaryota</taxon>
        <taxon>Metazoa</taxon>
        <taxon>Spiralia</taxon>
        <taxon>Lophotrochozoa</taxon>
        <taxon>Mollusca</taxon>
        <taxon>Bivalvia</taxon>
        <taxon>Autobranchia</taxon>
        <taxon>Heteroconchia</taxon>
        <taxon>Euheterodonta</taxon>
        <taxon>Imparidentia</taxon>
        <taxon>Neoheterodontei</taxon>
        <taxon>Myida</taxon>
        <taxon>Dreissenoidea</taxon>
        <taxon>Dreissenidae</taxon>
        <taxon>Dreissena</taxon>
    </lineage>
</organism>
<evidence type="ECO:0000256" key="7">
    <source>
        <dbReference type="ARBA" id="ARBA00032923"/>
    </source>
</evidence>
<dbReference type="Pfam" id="PF10208">
    <property type="entry name" value="ARMET_C"/>
    <property type="match status" value="1"/>
</dbReference>
<feature type="domain" description="ARMET C-terminal" evidence="9">
    <location>
        <begin position="130"/>
        <end position="173"/>
    </location>
</feature>
<evidence type="ECO:0000313" key="11">
    <source>
        <dbReference type="EMBL" id="KAH3880548.1"/>
    </source>
</evidence>
<dbReference type="SUPFAM" id="SSF68906">
    <property type="entry name" value="SAP domain"/>
    <property type="match status" value="1"/>
</dbReference>
<name>A0A9D4MNK8_DREPO</name>
<evidence type="ECO:0000256" key="1">
    <source>
        <dbReference type="ARBA" id="ARBA00004613"/>
    </source>
</evidence>
<dbReference type="Proteomes" id="UP000828390">
    <property type="component" value="Unassembled WGS sequence"/>
</dbReference>